<keyword evidence="3" id="KW-1185">Reference proteome</keyword>
<organism evidence="2 3">
    <name type="scientific">Rugamonas apoptosis</name>
    <dbReference type="NCBI Taxonomy" id="2758570"/>
    <lineage>
        <taxon>Bacteria</taxon>
        <taxon>Pseudomonadati</taxon>
        <taxon>Pseudomonadota</taxon>
        <taxon>Betaproteobacteria</taxon>
        <taxon>Burkholderiales</taxon>
        <taxon>Oxalobacteraceae</taxon>
        <taxon>Telluria group</taxon>
        <taxon>Rugamonas</taxon>
    </lineage>
</organism>
<sequence>MQTPFDPSQLRLGTADQLGDTPVAPAAGESAAETSYRAKATAAAIKFESFFIGHMLHQMREGTRAMAGEEGAHKDSINGDMLDMADNLVADKMAGQRAFGIADAILRQLLPPAPTVTAAATANAPGAAQVAYDAQNSPISLNRRQ</sequence>
<protein>
    <recommendedName>
        <fullName evidence="4">Flagellar protein FlgJ</fullName>
    </recommendedName>
</protein>
<dbReference type="RefSeq" id="WP_182154847.1">
    <property type="nucleotide sequence ID" value="NZ_JACEZU010000008.1"/>
</dbReference>
<evidence type="ECO:0000313" key="3">
    <source>
        <dbReference type="Proteomes" id="UP000573499"/>
    </source>
</evidence>
<dbReference type="Proteomes" id="UP000573499">
    <property type="component" value="Unassembled WGS sequence"/>
</dbReference>
<gene>
    <name evidence="2" type="ORF">H3H39_17485</name>
</gene>
<dbReference type="AlphaFoldDB" id="A0A7W2FBX0"/>
<evidence type="ECO:0000313" key="2">
    <source>
        <dbReference type="EMBL" id="MBA5688838.1"/>
    </source>
</evidence>
<feature type="region of interest" description="Disordered" evidence="1">
    <location>
        <begin position="1"/>
        <end position="26"/>
    </location>
</feature>
<comment type="caution">
    <text evidence="2">The sequence shown here is derived from an EMBL/GenBank/DDBJ whole genome shotgun (WGS) entry which is preliminary data.</text>
</comment>
<proteinExistence type="predicted"/>
<evidence type="ECO:0008006" key="4">
    <source>
        <dbReference type="Google" id="ProtNLM"/>
    </source>
</evidence>
<evidence type="ECO:0000256" key="1">
    <source>
        <dbReference type="SAM" id="MobiDB-lite"/>
    </source>
</evidence>
<accession>A0A7W2FBX0</accession>
<dbReference type="EMBL" id="JACEZU010000008">
    <property type="protein sequence ID" value="MBA5688838.1"/>
    <property type="molecule type" value="Genomic_DNA"/>
</dbReference>
<name>A0A7W2FBX0_9BURK</name>
<reference evidence="2 3" key="1">
    <citation type="submission" date="2020-07" db="EMBL/GenBank/DDBJ databases">
        <title>Novel species isolated from subtropical streams in China.</title>
        <authorList>
            <person name="Lu H."/>
        </authorList>
    </citation>
    <scope>NUCLEOTIDE SEQUENCE [LARGE SCALE GENOMIC DNA]</scope>
    <source>
        <strain evidence="2 3">LX47W</strain>
    </source>
</reference>